<gene>
    <name evidence="1" type="ORF">RHAB15C_0000499</name>
</gene>
<evidence type="ECO:0000313" key="2">
    <source>
        <dbReference type="Proteomes" id="UP000822862"/>
    </source>
</evidence>
<protein>
    <submittedName>
        <fullName evidence="1">Uncharacterized protein</fullName>
    </submittedName>
</protein>
<name>A0ABX8YZ41_9BACT</name>
<dbReference type="EMBL" id="CP075585">
    <property type="protein sequence ID" value="QZA58621.1"/>
    <property type="molecule type" value="Genomic_DNA"/>
</dbReference>
<proteinExistence type="predicted"/>
<reference evidence="1 2" key="1">
    <citation type="submission" date="2020-01" db="EMBL/GenBank/DDBJ databases">
        <authorList>
            <person name="Sixt B."/>
            <person name="Schulz F."/>
            <person name="Kostanjsek R."/>
            <person name="Koestlbacher S."/>
            <person name="Collingro A."/>
            <person name="Toenshoff E."/>
            <person name="Horn M."/>
        </authorList>
    </citation>
    <scope>NUCLEOTIDE SEQUENCE [LARGE SCALE GENOMIC DNA]</scope>
    <source>
        <strain evidence="1 2">15C</strain>
    </source>
</reference>
<accession>A0ABX8YZ41</accession>
<reference evidence="1 2" key="2">
    <citation type="submission" date="2021-05" db="EMBL/GenBank/DDBJ databases">
        <title>Ecology and evolution of chlamydial symbionts of arthropods.</title>
        <authorList>
            <person name="Halter T."/>
            <person name="Sixt B.S."/>
            <person name="Toenshoff E.R."/>
            <person name="Koestlbacher S."/>
            <person name="Schulz F."/>
            <person name="Kostanjsek R."/>
            <person name="Collingro A."/>
            <person name="Hendrickx F."/>
            <person name="Horn M."/>
        </authorList>
    </citation>
    <scope>NUCLEOTIDE SEQUENCE [LARGE SCALE GENOMIC DNA]</scope>
    <source>
        <strain evidence="1 2">15C</strain>
    </source>
</reference>
<dbReference type="RefSeq" id="WP_194845781.1">
    <property type="nucleotide sequence ID" value="NZ_CP075585.1"/>
</dbReference>
<organism evidence="1 2">
    <name type="scientific">Candidatus Rhabdochlamydia porcellionis</name>
    <dbReference type="NCBI Taxonomy" id="225148"/>
    <lineage>
        <taxon>Bacteria</taxon>
        <taxon>Pseudomonadati</taxon>
        <taxon>Chlamydiota</taxon>
        <taxon>Chlamydiia</taxon>
        <taxon>Parachlamydiales</taxon>
        <taxon>Candidatus Rhabdochlamydiaceae</taxon>
        <taxon>Candidatus Rhabdochlamydia</taxon>
    </lineage>
</organism>
<evidence type="ECO:0000313" key="1">
    <source>
        <dbReference type="EMBL" id="QZA58621.1"/>
    </source>
</evidence>
<sequence>MPKLLDNSHKITKDSQHWFEPHQKPQLKLRYANISCLPKSKTMQKLKEDFSSKPCHARFTYHEGIVSKYTKTFQEYINQSPKQQNHFPERRFI</sequence>
<keyword evidence="2" id="KW-1185">Reference proteome</keyword>
<dbReference type="Proteomes" id="UP000822862">
    <property type="component" value="Chromosome"/>
</dbReference>